<keyword evidence="3" id="KW-1003">Cell membrane</keyword>
<feature type="transmembrane region" description="Helical" evidence="8">
    <location>
        <begin position="466"/>
        <end position="484"/>
    </location>
</feature>
<dbReference type="PANTHER" id="PTHR48021">
    <property type="match status" value="1"/>
</dbReference>
<dbReference type="EMBL" id="GEDC01025072">
    <property type="protein sequence ID" value="JAS12226.1"/>
    <property type="molecule type" value="Transcribed_RNA"/>
</dbReference>
<proteinExistence type="predicted"/>
<dbReference type="EMBL" id="GEDC01012763">
    <property type="protein sequence ID" value="JAS24535.1"/>
    <property type="molecule type" value="Transcribed_RNA"/>
</dbReference>
<protein>
    <recommendedName>
        <fullName evidence="9">Major facilitator superfamily (MFS) profile domain-containing protein</fullName>
    </recommendedName>
</protein>
<evidence type="ECO:0000256" key="3">
    <source>
        <dbReference type="ARBA" id="ARBA00022475"/>
    </source>
</evidence>
<feature type="transmembrane region" description="Helical" evidence="8">
    <location>
        <begin position="433"/>
        <end position="454"/>
    </location>
</feature>
<reference evidence="10" key="1">
    <citation type="submission" date="2015-12" db="EMBL/GenBank/DDBJ databases">
        <title>De novo transcriptome assembly of four potential Pierce s Disease insect vectors from Arizona vineyards.</title>
        <authorList>
            <person name="Tassone E.E."/>
        </authorList>
    </citation>
    <scope>NUCLEOTIDE SEQUENCE</scope>
</reference>
<dbReference type="InterPro" id="IPR036259">
    <property type="entry name" value="MFS_trans_sf"/>
</dbReference>
<evidence type="ECO:0000259" key="9">
    <source>
        <dbReference type="PROSITE" id="PS50850"/>
    </source>
</evidence>
<comment type="subcellular location">
    <subcellularLocation>
        <location evidence="1">Cell membrane</location>
        <topology evidence="1">Multi-pass membrane protein</topology>
    </subcellularLocation>
</comment>
<keyword evidence="2" id="KW-0813">Transport</keyword>
<evidence type="ECO:0000256" key="8">
    <source>
        <dbReference type="SAM" id="Phobius"/>
    </source>
</evidence>
<evidence type="ECO:0000256" key="6">
    <source>
        <dbReference type="ARBA" id="ARBA00022989"/>
    </source>
</evidence>
<dbReference type="GO" id="GO:0005886">
    <property type="term" value="C:plasma membrane"/>
    <property type="evidence" value="ECO:0007669"/>
    <property type="project" value="UniProtKB-SubCell"/>
</dbReference>
<dbReference type="PANTHER" id="PTHR48021:SF1">
    <property type="entry name" value="GH07001P-RELATED"/>
    <property type="match status" value="1"/>
</dbReference>
<evidence type="ECO:0000256" key="2">
    <source>
        <dbReference type="ARBA" id="ARBA00022448"/>
    </source>
</evidence>
<feature type="transmembrane region" description="Helical" evidence="8">
    <location>
        <begin position="130"/>
        <end position="148"/>
    </location>
</feature>
<dbReference type="PROSITE" id="PS00217">
    <property type="entry name" value="SUGAR_TRANSPORT_2"/>
    <property type="match status" value="1"/>
</dbReference>
<evidence type="ECO:0000256" key="4">
    <source>
        <dbReference type="ARBA" id="ARBA00022597"/>
    </source>
</evidence>
<dbReference type="InterPro" id="IPR005829">
    <property type="entry name" value="Sugar_transporter_CS"/>
</dbReference>
<name>A0A1B6CFF7_9HEMI</name>
<dbReference type="PROSITE" id="PS50850">
    <property type="entry name" value="MFS"/>
    <property type="match status" value="1"/>
</dbReference>
<feature type="transmembrane region" description="Helical" evidence="8">
    <location>
        <begin position="96"/>
        <end position="118"/>
    </location>
</feature>
<keyword evidence="6 8" id="KW-1133">Transmembrane helix</keyword>
<evidence type="ECO:0000256" key="5">
    <source>
        <dbReference type="ARBA" id="ARBA00022692"/>
    </source>
</evidence>
<dbReference type="AlphaFoldDB" id="A0A1B6CFF7"/>
<feature type="transmembrane region" description="Helical" evidence="8">
    <location>
        <begin position="362"/>
        <end position="383"/>
    </location>
</feature>
<evidence type="ECO:0000256" key="7">
    <source>
        <dbReference type="ARBA" id="ARBA00023136"/>
    </source>
</evidence>
<feature type="domain" description="Major facilitator superfamily (MFS) profile" evidence="9">
    <location>
        <begin position="59"/>
        <end position="488"/>
    </location>
</feature>
<evidence type="ECO:0000313" key="10">
    <source>
        <dbReference type="EMBL" id="JAS12226.1"/>
    </source>
</evidence>
<sequence length="510" mass="56879">MDTTAEITFVFPNTSNASVKGNEEVVDCEKTTSGRTNKMLHRILPSSPYNLGIFRQYIASLAVAFSQLMIGMGTAWPSPVLPNIREHSIPLHMDNIQISWMVSLLFLGNTISPIPSGYLMDIFGRKKTLLYLNLLPLLSWIFIWYATYPGVLYFARFLNGLWSGTVYTIVAVYIGEIAQPDIRGSLSNFNNLLKSTGSLFVFVTGPYISYSMLAIICGIVPVIFFLVFSYMPESPYYLLMAKNKTEARKSLKWLRGDKVEIELESELNQIERAVELQTRSKATVVDLVTDPVNLRASLLCNMLAVNKLLSGFDVMVAYTSTTLPKHAFKSFGPNECVIVLGVIAVLACILSGFILDRFNRKSLLVVSSMGCGITTLIAGIWFFFDEKTDIDVQFFSPLPFYCFSVHSIVYSIGLGPIVANVKGEFFSANVKAISSALTTIIYAVCSFGFTKVYLMIATNLGMYANYWMFAFSCFIFTILIKIFMIETRGKTLQEVQEELGAKSQNSNVSV</sequence>
<dbReference type="InterPro" id="IPR020846">
    <property type="entry name" value="MFS_dom"/>
</dbReference>
<dbReference type="Gene3D" id="1.20.1250.20">
    <property type="entry name" value="MFS general substrate transporter like domains"/>
    <property type="match status" value="1"/>
</dbReference>
<dbReference type="SUPFAM" id="SSF103473">
    <property type="entry name" value="MFS general substrate transporter"/>
    <property type="match status" value="1"/>
</dbReference>
<keyword evidence="5 8" id="KW-0812">Transmembrane</keyword>
<accession>A0A1B6CFF7</accession>
<feature type="transmembrane region" description="Helical" evidence="8">
    <location>
        <begin position="57"/>
        <end position="76"/>
    </location>
</feature>
<gene>
    <name evidence="10" type="ORF">g.37619</name>
    <name evidence="11" type="ORF">g.37622</name>
</gene>
<dbReference type="InterPro" id="IPR050549">
    <property type="entry name" value="MFS_Trehalose_Transporter"/>
</dbReference>
<keyword evidence="4" id="KW-0762">Sugar transport</keyword>
<dbReference type="Pfam" id="PF00083">
    <property type="entry name" value="Sugar_tr"/>
    <property type="match status" value="1"/>
</dbReference>
<feature type="transmembrane region" description="Helical" evidence="8">
    <location>
        <begin position="199"/>
        <end position="230"/>
    </location>
</feature>
<dbReference type="FunFam" id="1.20.1250.20:FF:000218">
    <property type="entry name" value="facilitated trehalose transporter Tret1"/>
    <property type="match status" value="1"/>
</dbReference>
<feature type="transmembrane region" description="Helical" evidence="8">
    <location>
        <begin position="398"/>
        <end position="421"/>
    </location>
</feature>
<evidence type="ECO:0000256" key="1">
    <source>
        <dbReference type="ARBA" id="ARBA00004651"/>
    </source>
</evidence>
<dbReference type="InterPro" id="IPR005828">
    <property type="entry name" value="MFS_sugar_transport-like"/>
</dbReference>
<organism evidence="10">
    <name type="scientific">Clastoptera arizonana</name>
    <name type="common">Arizona spittle bug</name>
    <dbReference type="NCBI Taxonomy" id="38151"/>
    <lineage>
        <taxon>Eukaryota</taxon>
        <taxon>Metazoa</taxon>
        <taxon>Ecdysozoa</taxon>
        <taxon>Arthropoda</taxon>
        <taxon>Hexapoda</taxon>
        <taxon>Insecta</taxon>
        <taxon>Pterygota</taxon>
        <taxon>Neoptera</taxon>
        <taxon>Paraneoptera</taxon>
        <taxon>Hemiptera</taxon>
        <taxon>Auchenorrhyncha</taxon>
        <taxon>Cercopoidea</taxon>
        <taxon>Clastopteridae</taxon>
        <taxon>Clastoptera</taxon>
    </lineage>
</organism>
<feature type="transmembrane region" description="Helical" evidence="8">
    <location>
        <begin position="337"/>
        <end position="355"/>
    </location>
</feature>
<keyword evidence="7 8" id="KW-0472">Membrane</keyword>
<dbReference type="GO" id="GO:0022857">
    <property type="term" value="F:transmembrane transporter activity"/>
    <property type="evidence" value="ECO:0007669"/>
    <property type="project" value="InterPro"/>
</dbReference>
<evidence type="ECO:0000313" key="11">
    <source>
        <dbReference type="EMBL" id="JAS24535.1"/>
    </source>
</evidence>